<keyword evidence="4" id="KW-0997">Cell inner membrane</keyword>
<dbReference type="PANTHER" id="PTHR43790:SF3">
    <property type="entry name" value="D-ALLOSE IMPORT ATP-BINDING PROTEIN ALSA-RELATED"/>
    <property type="match status" value="1"/>
</dbReference>
<dbReference type="InterPro" id="IPR017871">
    <property type="entry name" value="ABC_transporter-like_CS"/>
</dbReference>
<dbReference type="GeneID" id="61305819"/>
<dbReference type="Proteomes" id="UP000183529">
    <property type="component" value="Unassembled WGS sequence"/>
</dbReference>
<dbReference type="RefSeq" id="WP_080180740.1">
    <property type="nucleotide sequence ID" value="NZ_CADFGN010000001.1"/>
</dbReference>
<keyword evidence="8 12" id="KW-0067">ATP-binding</keyword>
<dbReference type="GO" id="GO:0016887">
    <property type="term" value="F:ATP hydrolysis activity"/>
    <property type="evidence" value="ECO:0007669"/>
    <property type="project" value="InterPro"/>
</dbReference>
<keyword evidence="5" id="KW-0762">Sugar transport</keyword>
<dbReference type="InterPro" id="IPR050107">
    <property type="entry name" value="ABC_carbohydrate_import_ATPase"/>
</dbReference>
<dbReference type="PROSITE" id="PS00211">
    <property type="entry name" value="ABC_TRANSPORTER_1"/>
    <property type="match status" value="1"/>
</dbReference>
<keyword evidence="7" id="KW-0547">Nucleotide-binding</keyword>
<dbReference type="GO" id="GO:0005524">
    <property type="term" value="F:ATP binding"/>
    <property type="evidence" value="ECO:0007669"/>
    <property type="project" value="UniProtKB-KW"/>
</dbReference>
<dbReference type="CDD" id="cd03216">
    <property type="entry name" value="ABC_Carb_Monos_I"/>
    <property type="match status" value="1"/>
</dbReference>
<dbReference type="GO" id="GO:0005886">
    <property type="term" value="C:plasma membrane"/>
    <property type="evidence" value="ECO:0007669"/>
    <property type="project" value="UniProtKB-SubCell"/>
</dbReference>
<name>A0AAQ1GJS4_9BURK</name>
<accession>A0AAQ1GJS4</accession>
<evidence type="ECO:0000256" key="3">
    <source>
        <dbReference type="ARBA" id="ARBA00022475"/>
    </source>
</evidence>
<evidence type="ECO:0000256" key="9">
    <source>
        <dbReference type="ARBA" id="ARBA00022967"/>
    </source>
</evidence>
<comment type="caution">
    <text evidence="12">The sequence shown here is derived from an EMBL/GenBank/DDBJ whole genome shotgun (WGS) entry which is preliminary data.</text>
</comment>
<evidence type="ECO:0000256" key="8">
    <source>
        <dbReference type="ARBA" id="ARBA00022840"/>
    </source>
</evidence>
<dbReference type="InterPro" id="IPR003439">
    <property type="entry name" value="ABC_transporter-like_ATP-bd"/>
</dbReference>
<reference evidence="12 13" key="1">
    <citation type="submission" date="2016-10" db="EMBL/GenBank/DDBJ databases">
        <authorList>
            <person name="Varghese N."/>
            <person name="Submissions S."/>
        </authorList>
    </citation>
    <scope>NUCLEOTIDE SEQUENCE [LARGE SCALE GENOMIC DNA]</scope>
    <source>
        <strain evidence="12 13">LMG 22274</strain>
    </source>
</reference>
<dbReference type="Pfam" id="PF00005">
    <property type="entry name" value="ABC_tran"/>
    <property type="match status" value="2"/>
</dbReference>
<dbReference type="FunFam" id="3.40.50.300:FF:000127">
    <property type="entry name" value="Ribose import ATP-binding protein RbsA"/>
    <property type="match status" value="1"/>
</dbReference>
<evidence type="ECO:0000256" key="6">
    <source>
        <dbReference type="ARBA" id="ARBA00022737"/>
    </source>
</evidence>
<dbReference type="PROSITE" id="PS50893">
    <property type="entry name" value="ABC_TRANSPORTER_2"/>
    <property type="match status" value="2"/>
</dbReference>
<evidence type="ECO:0000256" key="5">
    <source>
        <dbReference type="ARBA" id="ARBA00022597"/>
    </source>
</evidence>
<dbReference type="AlphaFoldDB" id="A0AAQ1GJS4"/>
<dbReference type="InterPro" id="IPR027417">
    <property type="entry name" value="P-loop_NTPase"/>
</dbReference>
<dbReference type="SMART" id="SM00382">
    <property type="entry name" value="AAA"/>
    <property type="match status" value="2"/>
</dbReference>
<keyword evidence="3" id="KW-1003">Cell membrane</keyword>
<evidence type="ECO:0000313" key="13">
    <source>
        <dbReference type="Proteomes" id="UP000183529"/>
    </source>
</evidence>
<protein>
    <submittedName>
        <fullName evidence="12">Erythritol transport system ATP-binding protein</fullName>
    </submittedName>
</protein>
<dbReference type="InterPro" id="IPR003593">
    <property type="entry name" value="AAA+_ATPase"/>
</dbReference>
<evidence type="ECO:0000256" key="7">
    <source>
        <dbReference type="ARBA" id="ARBA00022741"/>
    </source>
</evidence>
<gene>
    <name evidence="12" type="ORF">SAMN05216550_113235</name>
</gene>
<evidence type="ECO:0000256" key="2">
    <source>
        <dbReference type="ARBA" id="ARBA00022448"/>
    </source>
</evidence>
<dbReference type="EMBL" id="FNZM01000013">
    <property type="protein sequence ID" value="SEK02907.1"/>
    <property type="molecule type" value="Genomic_DNA"/>
</dbReference>
<keyword evidence="2" id="KW-0813">Transport</keyword>
<organism evidence="12 13">
    <name type="scientific">Paraburkholderia tropica</name>
    <dbReference type="NCBI Taxonomy" id="92647"/>
    <lineage>
        <taxon>Bacteria</taxon>
        <taxon>Pseudomonadati</taxon>
        <taxon>Pseudomonadota</taxon>
        <taxon>Betaproteobacteria</taxon>
        <taxon>Burkholderiales</taxon>
        <taxon>Burkholderiaceae</taxon>
        <taxon>Paraburkholderia</taxon>
    </lineage>
</organism>
<evidence type="ECO:0000256" key="10">
    <source>
        <dbReference type="ARBA" id="ARBA00023136"/>
    </source>
</evidence>
<dbReference type="Gene3D" id="3.40.50.300">
    <property type="entry name" value="P-loop containing nucleotide triphosphate hydrolases"/>
    <property type="match status" value="2"/>
</dbReference>
<keyword evidence="6" id="KW-0677">Repeat</keyword>
<keyword evidence="10" id="KW-0472">Membrane</keyword>
<dbReference type="PANTHER" id="PTHR43790">
    <property type="entry name" value="CARBOHYDRATE TRANSPORT ATP-BINDING PROTEIN MG119-RELATED"/>
    <property type="match status" value="1"/>
</dbReference>
<evidence type="ECO:0000256" key="4">
    <source>
        <dbReference type="ARBA" id="ARBA00022519"/>
    </source>
</evidence>
<dbReference type="CDD" id="cd03215">
    <property type="entry name" value="ABC_Carb_Monos_II"/>
    <property type="match status" value="1"/>
</dbReference>
<feature type="domain" description="ABC transporter" evidence="11">
    <location>
        <begin position="19"/>
        <end position="254"/>
    </location>
</feature>
<feature type="domain" description="ABC transporter" evidence="11">
    <location>
        <begin position="270"/>
        <end position="515"/>
    </location>
</feature>
<dbReference type="SUPFAM" id="SSF52540">
    <property type="entry name" value="P-loop containing nucleoside triphosphate hydrolases"/>
    <property type="match status" value="2"/>
</dbReference>
<evidence type="ECO:0000256" key="1">
    <source>
        <dbReference type="ARBA" id="ARBA00004202"/>
    </source>
</evidence>
<sequence>MSEAIEANEARLANAVNVIETRGLSKIYPGTAALVEVDYKVRRGKVNVLIGENGAGKSTLMKLLAGAETATSGEIRIDGKVAAITDVRSAEAHGVGIIFQELNLFPDLSVAENIFTGNELTSGGVIRSKDEVHQAKILLDRLQIPINPRTRLGDLYVGQQQLVEIAKALSKHIKVLIMDEPTSALSRHEVEILFKIIGQLKEEGVTVIYISHRLEEIMAIGDCITVLRNGRLVAEDEIANIDIPWIIEAMVGSSKKRFAFEQHAIGEEILKVNDLALKRSNGIYAVDHVSFSVRAGEVIGIYGLMGAGRTELLETLLGAQPHALGEIELAGKAIEDLPIPKRIEAGIALVPEDRQKQGMIQLMSILENMTLSSLGKFVNRLKFGALKREKQVEAAKDIVKRLAIKAASVDAPITSLSGGNMQKVVIGKALLTSPKVLLMDEPTRGIDVGAKEDVYKTISLLAKSGIAVIYATSELDEAVAVSNRVFVMASGKLTAIMERSQFDSERIVRASTPATAVV</sequence>
<keyword evidence="9" id="KW-1278">Translocase</keyword>
<comment type="subcellular location">
    <subcellularLocation>
        <location evidence="1">Cell membrane</location>
        <topology evidence="1">Peripheral membrane protein</topology>
    </subcellularLocation>
</comment>
<proteinExistence type="predicted"/>
<evidence type="ECO:0000313" key="12">
    <source>
        <dbReference type="EMBL" id="SEK02907.1"/>
    </source>
</evidence>
<evidence type="ECO:0000259" key="11">
    <source>
        <dbReference type="PROSITE" id="PS50893"/>
    </source>
</evidence>